<evidence type="ECO:0000256" key="6">
    <source>
        <dbReference type="ARBA" id="ARBA00023016"/>
    </source>
</evidence>
<dbReference type="GO" id="GO:0006446">
    <property type="term" value="P:regulation of translational initiation"/>
    <property type="evidence" value="ECO:0007669"/>
    <property type="project" value="TreeGrafter"/>
</dbReference>
<evidence type="ECO:0000256" key="4">
    <source>
        <dbReference type="ARBA" id="ARBA00022491"/>
    </source>
</evidence>
<proteinExistence type="inferred from homology"/>
<evidence type="ECO:0000256" key="1">
    <source>
        <dbReference type="ARBA" id="ARBA00004496"/>
    </source>
</evidence>
<keyword evidence="3" id="KW-0963">Cytoplasm</keyword>
<dbReference type="OrthoDB" id="69641at2759"/>
<keyword evidence="5" id="KW-0810">Translation regulation</keyword>
<evidence type="ECO:0000256" key="5">
    <source>
        <dbReference type="ARBA" id="ARBA00022845"/>
    </source>
</evidence>
<dbReference type="SUPFAM" id="SSF54211">
    <property type="entry name" value="Ribosomal protein S5 domain 2-like"/>
    <property type="match status" value="1"/>
</dbReference>
<dbReference type="PANTHER" id="PTHR16301:SF25">
    <property type="entry name" value="PROTEIN IMPACT"/>
    <property type="match status" value="1"/>
</dbReference>
<dbReference type="GO" id="GO:0140469">
    <property type="term" value="P:GCN2-mediated signaling"/>
    <property type="evidence" value="ECO:0007669"/>
    <property type="project" value="TreeGrafter"/>
</dbReference>
<dbReference type="CDD" id="cd23821">
    <property type="entry name" value="RWD_IMPACT"/>
    <property type="match status" value="1"/>
</dbReference>
<evidence type="ECO:0000313" key="8">
    <source>
        <dbReference type="EMBL" id="KAH3772001.1"/>
    </source>
</evidence>
<evidence type="ECO:0000256" key="3">
    <source>
        <dbReference type="ARBA" id="ARBA00022490"/>
    </source>
</evidence>
<dbReference type="SUPFAM" id="SSF54495">
    <property type="entry name" value="UBC-like"/>
    <property type="match status" value="1"/>
</dbReference>
<dbReference type="InterPro" id="IPR020568">
    <property type="entry name" value="Ribosomal_Su5_D2-typ_SF"/>
</dbReference>
<sequence>MSTEDNATQQRDEIEALSSIYGDEWCVVDEEHKIYCITVTDGQENSVWKVCFQVILPENYPSNSPPEYQLNAPWLRGEEKRNLEAALADLYCENIGLCIIYLWVEKIRELLQNKISIGHESGMNEGSTRQVTMTTEIDHGDDGFDIAFVEVTSETHSITLEETNSDWECPAIHHGECFSDRRSTFQPHLASVFHKSQIKKVLTSLLENKKIANATHNIFAYRIMQQQGSHSIVLQGCEDDGETHAGSRMLHLLQILDAQNVMVVVSRWYGGIHLGPDRFKHINNCTRTILETCGYIKDKEDKKGPKSVHEKKKR</sequence>
<evidence type="ECO:0000256" key="2">
    <source>
        <dbReference type="ARBA" id="ARBA00007665"/>
    </source>
</evidence>
<evidence type="ECO:0000313" key="9">
    <source>
        <dbReference type="Proteomes" id="UP000828390"/>
    </source>
</evidence>
<dbReference type="Proteomes" id="UP000828390">
    <property type="component" value="Unassembled WGS sequence"/>
</dbReference>
<organism evidence="8 9">
    <name type="scientific">Dreissena polymorpha</name>
    <name type="common">Zebra mussel</name>
    <name type="synonym">Mytilus polymorpha</name>
    <dbReference type="NCBI Taxonomy" id="45954"/>
    <lineage>
        <taxon>Eukaryota</taxon>
        <taxon>Metazoa</taxon>
        <taxon>Spiralia</taxon>
        <taxon>Lophotrochozoa</taxon>
        <taxon>Mollusca</taxon>
        <taxon>Bivalvia</taxon>
        <taxon>Autobranchia</taxon>
        <taxon>Heteroconchia</taxon>
        <taxon>Euheterodonta</taxon>
        <taxon>Imparidentia</taxon>
        <taxon>Neoheterodontei</taxon>
        <taxon>Myida</taxon>
        <taxon>Dreissenoidea</taxon>
        <taxon>Dreissenidae</taxon>
        <taxon>Dreissena</taxon>
    </lineage>
</organism>
<keyword evidence="9" id="KW-1185">Reference proteome</keyword>
<evidence type="ECO:0000259" key="7">
    <source>
        <dbReference type="PROSITE" id="PS50908"/>
    </source>
</evidence>
<dbReference type="PANTHER" id="PTHR16301">
    <property type="entry name" value="IMPACT-RELATED"/>
    <property type="match status" value="1"/>
</dbReference>
<dbReference type="InterPro" id="IPR036956">
    <property type="entry name" value="Impact_N_sf"/>
</dbReference>
<comment type="similarity">
    <text evidence="2">Belongs to the IMPACT family.</text>
</comment>
<reference evidence="8" key="2">
    <citation type="submission" date="2020-11" db="EMBL/GenBank/DDBJ databases">
        <authorList>
            <person name="McCartney M.A."/>
            <person name="Auch B."/>
            <person name="Kono T."/>
            <person name="Mallez S."/>
            <person name="Becker A."/>
            <person name="Gohl D.M."/>
            <person name="Silverstein K.A.T."/>
            <person name="Koren S."/>
            <person name="Bechman K.B."/>
            <person name="Herman A."/>
            <person name="Abrahante J.E."/>
            <person name="Garbe J."/>
        </authorList>
    </citation>
    <scope>NUCLEOTIDE SEQUENCE</scope>
    <source>
        <strain evidence="8">Duluth1</strain>
        <tissue evidence="8">Whole animal</tissue>
    </source>
</reference>
<dbReference type="Pfam" id="PF05773">
    <property type="entry name" value="RWD"/>
    <property type="match status" value="1"/>
</dbReference>
<name>A0A9D4E417_DREPO</name>
<keyword evidence="4" id="KW-0678">Repressor</keyword>
<dbReference type="InterPro" id="IPR006575">
    <property type="entry name" value="RWD_dom"/>
</dbReference>
<reference evidence="8" key="1">
    <citation type="journal article" date="2019" name="bioRxiv">
        <title>The Genome of the Zebra Mussel, Dreissena polymorpha: A Resource for Invasive Species Research.</title>
        <authorList>
            <person name="McCartney M.A."/>
            <person name="Auch B."/>
            <person name="Kono T."/>
            <person name="Mallez S."/>
            <person name="Zhang Y."/>
            <person name="Obille A."/>
            <person name="Becker A."/>
            <person name="Abrahante J.E."/>
            <person name="Garbe J."/>
            <person name="Badalamenti J.P."/>
            <person name="Herman A."/>
            <person name="Mangelson H."/>
            <person name="Liachko I."/>
            <person name="Sullivan S."/>
            <person name="Sone E.D."/>
            <person name="Koren S."/>
            <person name="Silverstein K.A.T."/>
            <person name="Beckman K.B."/>
            <person name="Gohl D.M."/>
        </authorList>
    </citation>
    <scope>NUCLEOTIDE SEQUENCE</scope>
    <source>
        <strain evidence="8">Duluth1</strain>
        <tissue evidence="8">Whole animal</tissue>
    </source>
</reference>
<feature type="domain" description="RWD" evidence="7">
    <location>
        <begin position="12"/>
        <end position="114"/>
    </location>
</feature>
<dbReference type="GO" id="GO:0005737">
    <property type="term" value="C:cytoplasm"/>
    <property type="evidence" value="ECO:0007669"/>
    <property type="project" value="UniProtKB-SubCell"/>
</dbReference>
<comment type="subcellular location">
    <subcellularLocation>
        <location evidence="1">Cytoplasm</location>
    </subcellularLocation>
</comment>
<dbReference type="Gene3D" id="3.30.230.30">
    <property type="entry name" value="Impact, N-terminal domain"/>
    <property type="match status" value="1"/>
</dbReference>
<dbReference type="Pfam" id="PF01205">
    <property type="entry name" value="Impact_N"/>
    <property type="match status" value="1"/>
</dbReference>
<gene>
    <name evidence="8" type="ORF">DPMN_173332</name>
</gene>
<accession>A0A9D4E417</accession>
<keyword evidence="6" id="KW-0346">Stress response</keyword>
<dbReference type="PROSITE" id="PS50908">
    <property type="entry name" value="RWD"/>
    <property type="match status" value="1"/>
</dbReference>
<dbReference type="SMART" id="SM00591">
    <property type="entry name" value="RWD"/>
    <property type="match status" value="1"/>
</dbReference>
<comment type="caution">
    <text evidence="8">The sequence shown here is derived from an EMBL/GenBank/DDBJ whole genome shotgun (WGS) entry which is preliminary data.</text>
</comment>
<dbReference type="Gene3D" id="3.10.110.10">
    <property type="entry name" value="Ubiquitin Conjugating Enzyme"/>
    <property type="match status" value="1"/>
</dbReference>
<dbReference type="AlphaFoldDB" id="A0A9D4E417"/>
<dbReference type="InterPro" id="IPR016135">
    <property type="entry name" value="UBQ-conjugating_enzyme/RWD"/>
</dbReference>
<dbReference type="InterPro" id="IPR023582">
    <property type="entry name" value="Impact"/>
</dbReference>
<dbReference type="InterPro" id="IPR001498">
    <property type="entry name" value="Impact_N"/>
</dbReference>
<dbReference type="EMBL" id="JAIWYP010000009">
    <property type="protein sequence ID" value="KAH3772001.1"/>
    <property type="molecule type" value="Genomic_DNA"/>
</dbReference>
<protein>
    <recommendedName>
        <fullName evidence="7">RWD domain-containing protein</fullName>
    </recommendedName>
</protein>